<organism evidence="3 4">
    <name type="scientific">Mesorhabditis spiculigera</name>
    <dbReference type="NCBI Taxonomy" id="96644"/>
    <lineage>
        <taxon>Eukaryota</taxon>
        <taxon>Metazoa</taxon>
        <taxon>Ecdysozoa</taxon>
        <taxon>Nematoda</taxon>
        <taxon>Chromadorea</taxon>
        <taxon>Rhabditida</taxon>
        <taxon>Rhabditina</taxon>
        <taxon>Rhabditomorpha</taxon>
        <taxon>Rhabditoidea</taxon>
        <taxon>Rhabditidae</taxon>
        <taxon>Mesorhabditinae</taxon>
        <taxon>Mesorhabditis</taxon>
    </lineage>
</organism>
<feature type="signal peptide" evidence="2">
    <location>
        <begin position="1"/>
        <end position="15"/>
    </location>
</feature>
<evidence type="ECO:0000256" key="1">
    <source>
        <dbReference type="SAM" id="MobiDB-lite"/>
    </source>
</evidence>
<proteinExistence type="predicted"/>
<comment type="caution">
    <text evidence="3">The sequence shown here is derived from an EMBL/GenBank/DDBJ whole genome shotgun (WGS) entry which is preliminary data.</text>
</comment>
<dbReference type="EMBL" id="CATQJA010002664">
    <property type="protein sequence ID" value="CAJ0582351.1"/>
    <property type="molecule type" value="Genomic_DNA"/>
</dbReference>
<keyword evidence="2" id="KW-0732">Signal</keyword>
<keyword evidence="4" id="KW-1185">Reference proteome</keyword>
<feature type="chain" id="PRO_5041222168" evidence="2">
    <location>
        <begin position="16"/>
        <end position="299"/>
    </location>
</feature>
<reference evidence="3" key="1">
    <citation type="submission" date="2023-06" db="EMBL/GenBank/DDBJ databases">
        <authorList>
            <person name="Delattre M."/>
        </authorList>
    </citation>
    <scope>NUCLEOTIDE SEQUENCE</scope>
    <source>
        <strain evidence="3">AF72</strain>
    </source>
</reference>
<protein>
    <submittedName>
        <fullName evidence="3">Uncharacterized protein</fullName>
    </submittedName>
</protein>
<evidence type="ECO:0000313" key="4">
    <source>
        <dbReference type="Proteomes" id="UP001177023"/>
    </source>
</evidence>
<name>A0AA36GEI7_9BILA</name>
<sequence length="299" mass="34157">MRWIVYSLFVGTTIAQSSLLLERACQKNPRLPFCQEMVVSAHKVSDEDLVVPPNPPPADPHEEELIFPPPVPDAFTKKSNPPPTISTTTIETATFPTILTTTEDEAKKLLEAPFGMIPLPKPSGPELDAREEENNGTTPRTVRKTLESDTHVLVFVSEFCVVNRERFVRRCHGEIERDEVDFCKSYPPACSGTSDVIPVLGYCGRYFMEYPKLCRHSKIHELALQFCFAFEKFCLPELEKRKPKRLEQNTTPRPNLQRCEDVVDEARKACNPFPKLTDSFNVLRCAQFLKHCQKFVDWQ</sequence>
<accession>A0AA36GEI7</accession>
<gene>
    <name evidence="3" type="ORF">MSPICULIGERA_LOCUS20487</name>
</gene>
<evidence type="ECO:0000313" key="3">
    <source>
        <dbReference type="EMBL" id="CAJ0582351.1"/>
    </source>
</evidence>
<evidence type="ECO:0000256" key="2">
    <source>
        <dbReference type="SAM" id="SignalP"/>
    </source>
</evidence>
<dbReference type="Proteomes" id="UP001177023">
    <property type="component" value="Unassembled WGS sequence"/>
</dbReference>
<feature type="region of interest" description="Disordered" evidence="1">
    <location>
        <begin position="120"/>
        <end position="140"/>
    </location>
</feature>
<dbReference type="AlphaFoldDB" id="A0AA36GEI7"/>
<feature type="non-terminal residue" evidence="3">
    <location>
        <position position="1"/>
    </location>
</feature>